<organism evidence="1 2">
    <name type="scientific">Dufourea novaeangliae</name>
    <name type="common">Sweat bee</name>
    <dbReference type="NCBI Taxonomy" id="178035"/>
    <lineage>
        <taxon>Eukaryota</taxon>
        <taxon>Metazoa</taxon>
        <taxon>Ecdysozoa</taxon>
        <taxon>Arthropoda</taxon>
        <taxon>Hexapoda</taxon>
        <taxon>Insecta</taxon>
        <taxon>Pterygota</taxon>
        <taxon>Neoptera</taxon>
        <taxon>Endopterygota</taxon>
        <taxon>Hymenoptera</taxon>
        <taxon>Apocrita</taxon>
        <taxon>Aculeata</taxon>
        <taxon>Apoidea</taxon>
        <taxon>Anthophila</taxon>
        <taxon>Halictidae</taxon>
        <taxon>Rophitinae</taxon>
        <taxon>Dufourea</taxon>
    </lineage>
</organism>
<sequence>MWKRLESYKIVACFSTSAKIRVPPSLNSKRRPRPCETKQAPRSVRRFSSNCQASRSWILIPTTSSYVAVTIPKRFFPVGSSRSYG</sequence>
<accession>A0A154PM21</accession>
<gene>
    <name evidence="1" type="ORF">WN55_04444</name>
</gene>
<keyword evidence="2" id="KW-1185">Reference proteome</keyword>
<dbReference type="AlphaFoldDB" id="A0A154PM21"/>
<reference evidence="1 2" key="1">
    <citation type="submission" date="2015-07" db="EMBL/GenBank/DDBJ databases">
        <title>The genome of Dufourea novaeangliae.</title>
        <authorList>
            <person name="Pan H."/>
            <person name="Kapheim K."/>
        </authorList>
    </citation>
    <scope>NUCLEOTIDE SEQUENCE [LARGE SCALE GENOMIC DNA]</scope>
    <source>
        <strain evidence="1">0120121106</strain>
        <tissue evidence="1">Whole body</tissue>
    </source>
</reference>
<dbReference type="Proteomes" id="UP000076502">
    <property type="component" value="Unassembled WGS sequence"/>
</dbReference>
<proteinExistence type="predicted"/>
<name>A0A154PM21_DUFNO</name>
<dbReference type="EMBL" id="KQ434977">
    <property type="protein sequence ID" value="KZC12925.1"/>
    <property type="molecule type" value="Genomic_DNA"/>
</dbReference>
<protein>
    <submittedName>
        <fullName evidence="1">Uncharacterized protein</fullName>
    </submittedName>
</protein>
<evidence type="ECO:0000313" key="2">
    <source>
        <dbReference type="Proteomes" id="UP000076502"/>
    </source>
</evidence>
<evidence type="ECO:0000313" key="1">
    <source>
        <dbReference type="EMBL" id="KZC12925.1"/>
    </source>
</evidence>